<dbReference type="EMBL" id="CP051464">
    <property type="protein sequence ID" value="QJC96365.1"/>
    <property type="molecule type" value="Genomic_DNA"/>
</dbReference>
<comment type="cofactor">
    <cofactor evidence="1">
        <name>pantetheine 4'-phosphate</name>
        <dbReference type="ChEBI" id="CHEBI:47942"/>
    </cofactor>
</comment>
<dbReference type="InterPro" id="IPR006162">
    <property type="entry name" value="Ppantetheine_attach_site"/>
</dbReference>
<feature type="domain" description="Carrier" evidence="7">
    <location>
        <begin position="2002"/>
        <end position="2076"/>
    </location>
</feature>
<dbReference type="Proteomes" id="UP000501048">
    <property type="component" value="Chromosome"/>
</dbReference>
<evidence type="ECO:0000313" key="9">
    <source>
        <dbReference type="Proteomes" id="UP000501048"/>
    </source>
</evidence>
<dbReference type="InterPro" id="IPR001242">
    <property type="entry name" value="Condensation_dom"/>
</dbReference>
<evidence type="ECO:0000256" key="5">
    <source>
        <dbReference type="ARBA" id="ARBA00022737"/>
    </source>
</evidence>
<evidence type="ECO:0000256" key="2">
    <source>
        <dbReference type="ARBA" id="ARBA00006432"/>
    </source>
</evidence>
<dbReference type="Pfam" id="PF00501">
    <property type="entry name" value="AMP-binding"/>
    <property type="match status" value="2"/>
</dbReference>
<dbReference type="CDD" id="cd19543">
    <property type="entry name" value="DCL_NRPS"/>
    <property type="match status" value="1"/>
</dbReference>
<dbReference type="PROSITE" id="PS50075">
    <property type="entry name" value="CARRIER"/>
    <property type="match status" value="2"/>
</dbReference>
<accession>A0ABX6LWW5</accession>
<dbReference type="SUPFAM" id="SSF56801">
    <property type="entry name" value="Acetyl-CoA synthetase-like"/>
    <property type="match status" value="2"/>
</dbReference>
<dbReference type="CDD" id="cd19534">
    <property type="entry name" value="E_NRPS"/>
    <property type="match status" value="1"/>
</dbReference>
<dbReference type="Pfam" id="PF00668">
    <property type="entry name" value="Condensation"/>
    <property type="match status" value="3"/>
</dbReference>
<evidence type="ECO:0000256" key="6">
    <source>
        <dbReference type="ARBA" id="ARBA00023194"/>
    </source>
</evidence>
<dbReference type="SUPFAM" id="SSF47336">
    <property type="entry name" value="ACP-like"/>
    <property type="match status" value="2"/>
</dbReference>
<dbReference type="SUPFAM" id="SSF52777">
    <property type="entry name" value="CoA-dependent acyltransferases"/>
    <property type="match status" value="6"/>
</dbReference>
<gene>
    <name evidence="8" type="primary">ppsC</name>
    <name evidence="8" type="ORF">HC660_18890</name>
</gene>
<dbReference type="PANTHER" id="PTHR45527">
    <property type="entry name" value="NONRIBOSOMAL PEPTIDE SYNTHETASE"/>
    <property type="match status" value="1"/>
</dbReference>
<sequence>MPQQPEIQDIYPLSFMQEGMLFHSLYDEQSRAYFEQASFTIKGQLDLDRFQKSMDAVFDRYEIFRTTFIYKNVAKPRQVVLKDRSCRVHFEDISHLNEREKEHCTEAFKEQDKKRGFDLQSDVLMRISVLKWAPERYVCIWSHHHILMDGWCLGIIIKDFLHIYQALGEGRLPYLQPVQPYGTYIKWLMQQDREEAAAYWKKRLQHFEKASSLPKRNEQVSEGELQQVTFTISEKETSDLQKIAAASGATLNTVFQALWGILLQKFNRCDDAVFGSVVSGRPSELKDVENIVGLFINTIPIRVQSKSLSFSDLVSRMQKEMTEAEAYSYFPLYDIQAQSALKQDLIDHIIVFENVPTQEEIEGLNQTGSFGFSVENFAMAEETNYGCSVKVIPGRTLFVRINFHTGLYEPGIIAEIKDYLLHMISAVISDPSLPVSRMTLLDQDKTQKMVAEYNTTGAVSALAPTLHGLFERQAALMPERTALRFSGGSLTYAQLDMYANRLAARLTAHGVTKESIVGVLSERSPDMLTAVLAVLKAGAAYLPLDPAYPKERLSYMLKDSGAALLLTQPELKAPDFSGKTLEVDLTALANEESEYHSLHQADSDSLAYVVYTSGSTGRPKGVAVEHRQAVSFLTGMQMQFPLEEDDIIMMKTSFSFDASVWQLFWWTLSGASAYLLPSGWEKDPALMVKAIREESITTAHFIPAMLNSFLDQSEIEAPRSLKRVFAGGEPLAPHTAARFASLLPETSLVHGYGPTEATVDAAFYTCDPELDRDRLRLPIGKPVPGARLYVLDPHVAVQPVGVAGELYIAGAGVARGYLNRPELTEERFLDDPFYPGERMYKTGDLARWLPDGQVEFLGRLDDQVKIRGYRIEPGEIEAALRSIEGVREAAVTVRTESGEAELCAYAEGLGRNEVRKQLETLLPGYMIPAHIIEMEQWPVTPSGKLDRKALPAPDGAADREIYSAPRNLTEMKLSQLWEEVLKSGPVGIHDNFFDRGGHSLKATALVSRIAKEFGVQVPLKEVFAHPTVEGLASVISEGTESPYGAIKPAEKRESYPVSSAQKRMYVLQQLEDGGTGYNMPAVLELEGKLDLTRMDVVFKKLIKRHESLRTSFTTDTDGEPVQRIHEEVPFTFHTSVLGGQPEQEAAAAFIQPFDLSQAPLFRAGTVKVSDGRHLLLVDMHHIISDGVSVNTLIREFGELYANQELPPLHIQYKDYAVWQEAFKKGDTYKTQEAYWLKQLEGELPVLDLPADYARPPVRSFAGDQVSFTLDQELTAGLHKLARENGSTLYMVLLAAYTALLARLSGQEDIIVGSPIAGRPHKDLEPILGMFVNTLALRTRPEGGKPFAQFLQEVRETALEAYEHQDYPFEELVDKLGVTRDMSRNPLFDVMFVLQNMDQESMQLKDLCLRPATNMGHQVSKFDLTLYAYEESNGSMMFQMEYSTDLYQKKTIEMWLHYLMNLLRAIIQDSKAALGTIHVLDENETHFLIHELNCTKREYPRHETISRLFELQAAQTPDAIAVAGDEQTLTYEELNSRANRISAVLRRKGVGPETVVALLTTRTPELAAGMLGILKAGGAYLPIAKDLPADRISYMLSDSGAKILLRSEKTNSQQLDLEHNCEQIVIEEIQGQGEAKNFESPAGPHSLAYIIYTSGSTGKPKGVMIEQRSVIRLVKNSNYIEFTPEDRLLLTSSLGFDVVTFEILGPLLNGAALHLTDKETFLDSHQLKRYIEQNGITTMWLTASLFNHLTEQNEKIFSRLINLIIGGEALSASHVNRIKQACPELSIWNGYGPTENTTFSTCFHIEKTYDHSIPIGRPIGNSTAFILNKWGMLQPIGAVGELCVGGDGVARGYLGRPDLTKEKFVPNPFASGEQMYRTGDLARWLPDGTIEYVGRVDDQVKIRGYRVELGEIESALRHIEGVKEAAVLARTGQLGSKELYAYISVKEGTNAEQVRTHLSQMLPGYMMPAYMIEMDALPLTANGKLNRKALPEPDITSKQTYVPPRNDLEEQLAIIWQEVLGTQRIGIEDSFFELGGDSIKALQVSARLGRYGWSLHASDLFRHPKIKDLSAVIRKTERVIDQGSVQGAVPWTPIQHWFLSQDIEDRHHFNQSVMLFTPDCLSEDALRASLKKLAEHHDALRMIYRDDSGQQLQINQDIHESKLYSLRTSDVSDPGIDWETSIKEEVANLQQSINLEQGPLLHAAWFKTLSGDYLFLTIHHLVVDGVSWRILLEDLSAAYHQAASGQAIQLPPKTDSYLEYARRIQDYAQSSKLIREETYWRTVEEEKAAELPYEMPYMENMNSNERETLRFSLTEADTAVLLQKVNHAYGTDTQDILLTAASLAICDWTGGSKLRMAMEGHGREHILPDLDISRTVGWFTSIYPVLIDFENQADELGTAVKTVKDTLGRIPNKGVGYGILKYITPPEYKSMVFSKTPEIGFNYLGQFNDIGRQDRFRPSGLGSGKDITPTWKREQLIEMSAMAAENQLHFQLSYAPARFHRRTMERLINLIECYLQDIMKHCAEKQNTEKTLSDFSSQSLTAEDLDSISSLVEDL</sequence>
<evidence type="ECO:0000259" key="7">
    <source>
        <dbReference type="PROSITE" id="PS50075"/>
    </source>
</evidence>
<dbReference type="Gene3D" id="3.40.50.980">
    <property type="match status" value="4"/>
</dbReference>
<dbReference type="NCBIfam" id="TIGR01720">
    <property type="entry name" value="NRPS-para261"/>
    <property type="match status" value="1"/>
</dbReference>
<name>A0ABX6LWW5_BACMO</name>
<protein>
    <submittedName>
        <fullName evidence="8">Polyketide synthase subunit PpsC involved in nonribosomal synthesis of plipastatin/fengycin</fullName>
    </submittedName>
</protein>
<dbReference type="NCBIfam" id="NF003417">
    <property type="entry name" value="PRK04813.1"/>
    <property type="match status" value="2"/>
</dbReference>
<keyword evidence="6" id="KW-0045">Antibiotic biosynthesis</keyword>
<evidence type="ECO:0000256" key="4">
    <source>
        <dbReference type="ARBA" id="ARBA00022553"/>
    </source>
</evidence>
<dbReference type="NCBIfam" id="TIGR01733">
    <property type="entry name" value="AA-adenyl-dom"/>
    <property type="match status" value="2"/>
</dbReference>
<dbReference type="CDD" id="cd19531">
    <property type="entry name" value="LCL_NRPS-like"/>
    <property type="match status" value="1"/>
</dbReference>
<dbReference type="Pfam" id="PF00550">
    <property type="entry name" value="PP-binding"/>
    <property type="match status" value="2"/>
</dbReference>
<evidence type="ECO:0000256" key="3">
    <source>
        <dbReference type="ARBA" id="ARBA00022450"/>
    </source>
</evidence>
<comment type="similarity">
    <text evidence="2">Belongs to the ATP-dependent AMP-binding enzyme family.</text>
</comment>
<dbReference type="InterPro" id="IPR036736">
    <property type="entry name" value="ACP-like_sf"/>
</dbReference>
<dbReference type="PROSITE" id="PS00012">
    <property type="entry name" value="PHOSPHOPANTETHEINE"/>
    <property type="match status" value="1"/>
</dbReference>
<keyword evidence="4" id="KW-0597">Phosphoprotein</keyword>
<dbReference type="CDD" id="cd05930">
    <property type="entry name" value="A_NRPS"/>
    <property type="match status" value="1"/>
</dbReference>
<dbReference type="SMART" id="SM00823">
    <property type="entry name" value="PKS_PP"/>
    <property type="match status" value="2"/>
</dbReference>
<dbReference type="InterPro" id="IPR020845">
    <property type="entry name" value="AMP-binding_CS"/>
</dbReference>
<dbReference type="Gene3D" id="3.30.300.30">
    <property type="match status" value="2"/>
</dbReference>
<dbReference type="PROSITE" id="PS00455">
    <property type="entry name" value="AMP_BINDING"/>
    <property type="match status" value="2"/>
</dbReference>
<keyword evidence="5" id="KW-0677">Repeat</keyword>
<dbReference type="Gene3D" id="3.30.559.10">
    <property type="entry name" value="Chloramphenicol acetyltransferase-like domain"/>
    <property type="match status" value="3"/>
</dbReference>
<dbReference type="InterPro" id="IPR009081">
    <property type="entry name" value="PP-bd_ACP"/>
</dbReference>
<feature type="domain" description="Carrier" evidence="7">
    <location>
        <begin position="964"/>
        <end position="1039"/>
    </location>
</feature>
<dbReference type="Gene3D" id="2.30.38.10">
    <property type="entry name" value="Luciferase, Domain 3"/>
    <property type="match status" value="2"/>
</dbReference>
<dbReference type="Gene3D" id="1.10.1200.10">
    <property type="entry name" value="ACP-like"/>
    <property type="match status" value="2"/>
</dbReference>
<evidence type="ECO:0000256" key="1">
    <source>
        <dbReference type="ARBA" id="ARBA00001957"/>
    </source>
</evidence>
<dbReference type="InterPro" id="IPR045851">
    <property type="entry name" value="AMP-bd_C_sf"/>
</dbReference>
<organism evidence="8 9">
    <name type="scientific">Bacillus mojavensis</name>
    <dbReference type="NCBI Taxonomy" id="72360"/>
    <lineage>
        <taxon>Bacteria</taxon>
        <taxon>Bacillati</taxon>
        <taxon>Bacillota</taxon>
        <taxon>Bacilli</taxon>
        <taxon>Bacillales</taxon>
        <taxon>Bacillaceae</taxon>
        <taxon>Bacillus</taxon>
    </lineage>
</organism>
<dbReference type="GeneID" id="76982608"/>
<dbReference type="PANTHER" id="PTHR45527:SF1">
    <property type="entry name" value="FATTY ACID SYNTHASE"/>
    <property type="match status" value="1"/>
</dbReference>
<dbReference type="Gene3D" id="3.30.559.30">
    <property type="entry name" value="Nonribosomal peptide synthetase, condensation domain"/>
    <property type="match status" value="3"/>
</dbReference>
<dbReference type="InterPro" id="IPR000873">
    <property type="entry name" value="AMP-dep_synth/lig_dom"/>
</dbReference>
<proteinExistence type="inferred from homology"/>
<keyword evidence="9" id="KW-1185">Reference proteome</keyword>
<dbReference type="InterPro" id="IPR010060">
    <property type="entry name" value="NRPS_synth"/>
</dbReference>
<dbReference type="CDD" id="cd12117">
    <property type="entry name" value="A_NRPS_Srf_like"/>
    <property type="match status" value="1"/>
</dbReference>
<dbReference type="Pfam" id="PF13193">
    <property type="entry name" value="AMP-binding_C"/>
    <property type="match status" value="2"/>
</dbReference>
<dbReference type="InterPro" id="IPR020806">
    <property type="entry name" value="PKS_PP-bd"/>
</dbReference>
<dbReference type="InterPro" id="IPR023213">
    <property type="entry name" value="CAT-like_dom_sf"/>
</dbReference>
<evidence type="ECO:0000313" key="8">
    <source>
        <dbReference type="EMBL" id="QJC96365.1"/>
    </source>
</evidence>
<dbReference type="RefSeq" id="WP_168747975.1">
    <property type="nucleotide sequence ID" value="NZ_CP051464.1"/>
</dbReference>
<dbReference type="InterPro" id="IPR010071">
    <property type="entry name" value="AA_adenyl_dom"/>
</dbReference>
<dbReference type="InterPro" id="IPR025110">
    <property type="entry name" value="AMP-bd_C"/>
</dbReference>
<keyword evidence="3" id="KW-0596">Phosphopantetheine</keyword>
<reference evidence="8 9" key="1">
    <citation type="submission" date="2020-04" db="EMBL/GenBank/DDBJ databases">
        <title>Plant growth promoting and environmental Bacillus: genomic and epigenetic comparison.</title>
        <authorList>
            <person name="Reva O.N."/>
            <person name="Lutz S."/>
            <person name="Ahrens C.H."/>
        </authorList>
    </citation>
    <scope>NUCLEOTIDE SEQUENCE [LARGE SCALE GENOMIC DNA]</scope>
    <source>
        <strain evidence="8 9">UCMB5075</strain>
    </source>
</reference>